<dbReference type="PANTHER" id="PTHR34480:SF14">
    <property type="entry name" value="OS01G0967800 PROTEIN"/>
    <property type="match status" value="1"/>
</dbReference>
<evidence type="ECO:0000313" key="3">
    <source>
        <dbReference type="Proteomes" id="UP000275267"/>
    </source>
</evidence>
<dbReference type="PANTHER" id="PTHR34480">
    <property type="entry name" value="OS01G0967800 PROTEIN-RELATED"/>
    <property type="match status" value="1"/>
</dbReference>
<feature type="region of interest" description="Disordered" evidence="1">
    <location>
        <begin position="79"/>
        <end position="132"/>
    </location>
</feature>
<feature type="region of interest" description="Disordered" evidence="1">
    <location>
        <begin position="248"/>
        <end position="311"/>
    </location>
</feature>
<feature type="region of interest" description="Disordered" evidence="1">
    <location>
        <begin position="341"/>
        <end position="456"/>
    </location>
</feature>
<sequence>MPPPPKHRTGETSGGMAPPEHRLKGKLESAGSSGGAVMPQPQLREKGTGSREKAAGAGATGPAGEIPLANLSNLIGSAGFRHKEPRSPITATQALRNARERKYTRPSSSSFPRDPSPRTGQQLRSTKSNRGRFSLLTIADSFNSRSLDDHLSNTGARGLRESATRLGPMEKPGTGLSGGLKPLNPRLTVKAGRALSLDTPPNHWGVTDLNVETQQECQSVTGSNVETPWKHQAVTGSSGVPPRKHQVVLGSSGVPPRKHQAVTGSIGRTPPKHQAATGSNGGMPRKHQAATGSSVGMPRKHQAAMGSGGGMPWKHQAVVGSSVGTLRKHQAVTGLTVGTPRKQHQVVAGSSGEMPRKNQMKEKAGLALSGEMSQRSYKKETTKPSPQLRHPSGIQRARPITDLPAIREKKHSERNASVPRKSLLTGQKPRRTSSKPGNTTAKDRKESTASKNEQRTEEMIMNIHEVEYAIQELNELGLGEDISYEEFEGYLQLLPCEPPEVDTSLQPDYEQLDELQFRKILYRIKYCKFARQCRKNNEMYNAELEDDHPLYLLAEKLECLEEDVTKLELDQLLEYLEKEGLLRQIENNMIFDWSFLYHPVVGLDDYQRLVPQNYGGCGYEDWDIYQEYFHSYEIELEYLWYWKELLKELKWMEDYVLIKRPSLEWGKICTRGCYQAIKIASHFFMITETLARRAYYDCLDAICLDIYWYNELDGVFFEIWQRITKLKESFKEALNEVFKSEKFPLRHHKMKDALDNDRNCSQMEKEFRTCTAGITLEMTEDKGRELIAYAIRHQREGPKFYAQYIEKKIEVAEAIGVIPTIDWASR</sequence>
<dbReference type="EMBL" id="PQIB02000003">
    <property type="protein sequence ID" value="RLN29056.1"/>
    <property type="molecule type" value="Genomic_DNA"/>
</dbReference>
<dbReference type="Proteomes" id="UP000275267">
    <property type="component" value="Unassembled WGS sequence"/>
</dbReference>
<feature type="compositionally biased region" description="Basic and acidic residues" evidence="1">
    <location>
        <begin position="405"/>
        <end position="414"/>
    </location>
</feature>
<organism evidence="2 3">
    <name type="scientific">Panicum miliaceum</name>
    <name type="common">Proso millet</name>
    <name type="synonym">Broomcorn millet</name>
    <dbReference type="NCBI Taxonomy" id="4540"/>
    <lineage>
        <taxon>Eukaryota</taxon>
        <taxon>Viridiplantae</taxon>
        <taxon>Streptophyta</taxon>
        <taxon>Embryophyta</taxon>
        <taxon>Tracheophyta</taxon>
        <taxon>Spermatophyta</taxon>
        <taxon>Magnoliopsida</taxon>
        <taxon>Liliopsida</taxon>
        <taxon>Poales</taxon>
        <taxon>Poaceae</taxon>
        <taxon>PACMAD clade</taxon>
        <taxon>Panicoideae</taxon>
        <taxon>Panicodae</taxon>
        <taxon>Paniceae</taxon>
        <taxon>Panicinae</taxon>
        <taxon>Panicum</taxon>
        <taxon>Panicum sect. Panicum</taxon>
    </lineage>
</organism>
<evidence type="ECO:0000313" key="2">
    <source>
        <dbReference type="EMBL" id="RLN29056.1"/>
    </source>
</evidence>
<proteinExistence type="predicted"/>
<keyword evidence="3" id="KW-1185">Reference proteome</keyword>
<reference evidence="3" key="1">
    <citation type="journal article" date="2019" name="Nat. Commun.">
        <title>The genome of broomcorn millet.</title>
        <authorList>
            <person name="Zou C."/>
            <person name="Miki D."/>
            <person name="Li D."/>
            <person name="Tang Q."/>
            <person name="Xiao L."/>
            <person name="Rajput S."/>
            <person name="Deng P."/>
            <person name="Jia W."/>
            <person name="Huang R."/>
            <person name="Zhang M."/>
            <person name="Sun Y."/>
            <person name="Hu J."/>
            <person name="Fu X."/>
            <person name="Schnable P.S."/>
            <person name="Li F."/>
            <person name="Zhang H."/>
            <person name="Feng B."/>
            <person name="Zhu X."/>
            <person name="Liu R."/>
            <person name="Schnable J.C."/>
            <person name="Zhu J.-K."/>
            <person name="Zhang H."/>
        </authorList>
    </citation>
    <scope>NUCLEOTIDE SEQUENCE [LARGE SCALE GENOMIC DNA]</scope>
</reference>
<comment type="caution">
    <text evidence="2">The sequence shown here is derived from an EMBL/GenBank/DDBJ whole genome shotgun (WGS) entry which is preliminary data.</text>
</comment>
<protein>
    <submittedName>
        <fullName evidence="2">Uncharacterized protein</fullName>
    </submittedName>
</protein>
<feature type="region of interest" description="Disordered" evidence="1">
    <location>
        <begin position="1"/>
        <end position="67"/>
    </location>
</feature>
<accession>A0A3L6SZE4</accession>
<name>A0A3L6SZE4_PANMI</name>
<feature type="compositionally biased region" description="Polar residues" evidence="1">
    <location>
        <begin position="119"/>
        <end position="128"/>
    </location>
</feature>
<feature type="compositionally biased region" description="Basic and acidic residues" evidence="1">
    <location>
        <begin position="43"/>
        <end position="54"/>
    </location>
</feature>
<feature type="compositionally biased region" description="Low complexity" evidence="1">
    <location>
        <begin position="55"/>
        <end position="64"/>
    </location>
</feature>
<feature type="region of interest" description="Disordered" evidence="1">
    <location>
        <begin position="145"/>
        <end position="182"/>
    </location>
</feature>
<dbReference type="AlphaFoldDB" id="A0A3L6SZE4"/>
<feature type="compositionally biased region" description="Basic and acidic residues" evidence="1">
    <location>
        <begin position="441"/>
        <end position="456"/>
    </location>
</feature>
<gene>
    <name evidence="2" type="ORF">C2845_PM05G13420</name>
</gene>
<dbReference type="OrthoDB" id="587492at2759"/>
<evidence type="ECO:0000256" key="1">
    <source>
        <dbReference type="SAM" id="MobiDB-lite"/>
    </source>
</evidence>
<feature type="compositionally biased region" description="Basic and acidic residues" evidence="1">
    <location>
        <begin position="354"/>
        <end position="364"/>
    </location>
</feature>